<name>A0A842HAS4_9BACT</name>
<comment type="caution">
    <text evidence="5">The sequence shown here is derived from an EMBL/GenBank/DDBJ whole genome shotgun (WGS) entry which is preliminary data.</text>
</comment>
<dbReference type="RefSeq" id="WP_185674588.1">
    <property type="nucleotide sequence ID" value="NZ_JACHVB010000014.1"/>
</dbReference>
<evidence type="ECO:0000256" key="3">
    <source>
        <dbReference type="ARBA" id="ARBA00022777"/>
    </source>
</evidence>
<dbReference type="SUPFAM" id="SSF52540">
    <property type="entry name" value="P-loop containing nucleoside triphosphate hydrolases"/>
    <property type="match status" value="1"/>
</dbReference>
<protein>
    <submittedName>
        <fullName evidence="5">Polyphosphate kinase 2 family protein</fullName>
    </submittedName>
</protein>
<evidence type="ECO:0000259" key="4">
    <source>
        <dbReference type="Pfam" id="PF03976"/>
    </source>
</evidence>
<proteinExistence type="inferred from homology"/>
<dbReference type="GO" id="GO:0008976">
    <property type="term" value="F:polyphosphate kinase activity"/>
    <property type="evidence" value="ECO:0007669"/>
    <property type="project" value="InterPro"/>
</dbReference>
<dbReference type="PANTHER" id="PTHR34383:SF3">
    <property type="entry name" value="POLYPHOSPHATE:AMP PHOSPHOTRANSFERASE"/>
    <property type="match status" value="1"/>
</dbReference>
<dbReference type="AlphaFoldDB" id="A0A842HAS4"/>
<dbReference type="PIRSF" id="PIRSF028756">
    <property type="entry name" value="PPK2_prd"/>
    <property type="match status" value="1"/>
</dbReference>
<gene>
    <name evidence="5" type="ORF">H5P28_04840</name>
</gene>
<reference evidence="5 6" key="1">
    <citation type="submission" date="2020-07" db="EMBL/GenBank/DDBJ databases">
        <authorList>
            <person name="Feng X."/>
        </authorList>
    </citation>
    <scope>NUCLEOTIDE SEQUENCE [LARGE SCALE GENOMIC DNA]</scope>
    <source>
        <strain evidence="5 6">JCM31066</strain>
    </source>
</reference>
<dbReference type="Gene3D" id="3.40.50.300">
    <property type="entry name" value="P-loop containing nucleotide triphosphate hydrolases"/>
    <property type="match status" value="1"/>
</dbReference>
<evidence type="ECO:0000256" key="1">
    <source>
        <dbReference type="ARBA" id="ARBA00009924"/>
    </source>
</evidence>
<accession>A0A842HAS4</accession>
<dbReference type="PANTHER" id="PTHR34383">
    <property type="entry name" value="POLYPHOSPHATE:AMP PHOSPHOTRANSFERASE-RELATED"/>
    <property type="match status" value="1"/>
</dbReference>
<dbReference type="Pfam" id="PF03976">
    <property type="entry name" value="PPK2"/>
    <property type="match status" value="1"/>
</dbReference>
<dbReference type="InterPro" id="IPR022488">
    <property type="entry name" value="PPK2-related"/>
</dbReference>
<dbReference type="EMBL" id="JACHVB010000014">
    <property type="protein sequence ID" value="MBC2593583.1"/>
    <property type="molecule type" value="Genomic_DNA"/>
</dbReference>
<dbReference type="InterPro" id="IPR022300">
    <property type="entry name" value="PPK2-rel_1"/>
</dbReference>
<keyword evidence="6" id="KW-1185">Reference proteome</keyword>
<dbReference type="InterPro" id="IPR027417">
    <property type="entry name" value="P-loop_NTPase"/>
</dbReference>
<dbReference type="InterPro" id="IPR016898">
    <property type="entry name" value="Polyphosphate_phosphotransfera"/>
</dbReference>
<keyword evidence="3 5" id="KW-0418">Kinase</keyword>
<feature type="domain" description="Polyphosphate kinase-2-related" evidence="4">
    <location>
        <begin position="56"/>
        <end position="284"/>
    </location>
</feature>
<comment type="similarity">
    <text evidence="1">Belongs to the polyphosphate kinase 2 (PPK2) family. Class I subfamily.</text>
</comment>
<evidence type="ECO:0000313" key="5">
    <source>
        <dbReference type="EMBL" id="MBC2593583.1"/>
    </source>
</evidence>
<dbReference type="GO" id="GO:0006797">
    <property type="term" value="P:polyphosphate metabolic process"/>
    <property type="evidence" value="ECO:0007669"/>
    <property type="project" value="InterPro"/>
</dbReference>
<evidence type="ECO:0000256" key="2">
    <source>
        <dbReference type="ARBA" id="ARBA00022679"/>
    </source>
</evidence>
<dbReference type="NCBIfam" id="TIGR03709">
    <property type="entry name" value="PPK2_rel_1"/>
    <property type="match status" value="1"/>
</dbReference>
<keyword evidence="2" id="KW-0808">Transferase</keyword>
<organism evidence="5 6">
    <name type="scientific">Ruficoccus amylovorans</name>
    <dbReference type="NCBI Taxonomy" id="1804625"/>
    <lineage>
        <taxon>Bacteria</taxon>
        <taxon>Pseudomonadati</taxon>
        <taxon>Verrucomicrobiota</taxon>
        <taxon>Opitutia</taxon>
        <taxon>Puniceicoccales</taxon>
        <taxon>Cerasicoccaceae</taxon>
        <taxon>Ruficoccus</taxon>
    </lineage>
</organism>
<dbReference type="Proteomes" id="UP000546464">
    <property type="component" value="Unassembled WGS sequence"/>
</dbReference>
<evidence type="ECO:0000313" key="6">
    <source>
        <dbReference type="Proteomes" id="UP000546464"/>
    </source>
</evidence>
<sequence>MKKKLLKAGTSFTVKLGESDTLKIKLGEVLVPPGRSVNLKKDFDPGFTAGYENEKAAMAKVRANVGKMSKLQDKLYAQNRYSLLIIFQALDAAGKDGVIKHVMSGVNPQGCQVTSFKTPSTEELDHDYLWRSVRALPRRGEIGIFNRSHYEEVLITRVHPEILQRQKLPASDMGPEIFEKRYEQINNFEKYLVENGTIVLKFFLNLSKKEQARRFLARVDNPDKNWKFSDADYAERQHWDEYQDAYQACISHTSTSHAPWFVIPADNKWFTRLAVSEVIVRSMKLLPLEYPSVNAEHKKMISRIGKKLQKEI</sequence>